<evidence type="ECO:0000256" key="2">
    <source>
        <dbReference type="ARBA" id="ARBA00006079"/>
    </source>
</evidence>
<proteinExistence type="inferred from homology"/>
<dbReference type="Gene3D" id="1.20.5.170">
    <property type="match status" value="1"/>
</dbReference>
<evidence type="ECO:0000259" key="8">
    <source>
        <dbReference type="PROSITE" id="PS50217"/>
    </source>
</evidence>
<feature type="region of interest" description="Disordered" evidence="7">
    <location>
        <begin position="127"/>
        <end position="181"/>
    </location>
</feature>
<dbReference type="GO" id="GO:0000981">
    <property type="term" value="F:DNA-binding transcription factor activity, RNA polymerase II-specific"/>
    <property type="evidence" value="ECO:0007669"/>
    <property type="project" value="TreeGrafter"/>
</dbReference>
<evidence type="ECO:0000313" key="9">
    <source>
        <dbReference type="Proteomes" id="UP000887566"/>
    </source>
</evidence>
<evidence type="ECO:0000256" key="5">
    <source>
        <dbReference type="ARBA" id="ARBA00023163"/>
    </source>
</evidence>
<dbReference type="GO" id="GO:0005634">
    <property type="term" value="C:nucleus"/>
    <property type="evidence" value="ECO:0007669"/>
    <property type="project" value="UniProtKB-SubCell"/>
</dbReference>
<feature type="compositionally biased region" description="Low complexity" evidence="7">
    <location>
        <begin position="24"/>
        <end position="44"/>
    </location>
</feature>
<evidence type="ECO:0000256" key="6">
    <source>
        <dbReference type="ARBA" id="ARBA00023242"/>
    </source>
</evidence>
<evidence type="ECO:0000256" key="1">
    <source>
        <dbReference type="ARBA" id="ARBA00004123"/>
    </source>
</evidence>
<dbReference type="SUPFAM" id="SSF57959">
    <property type="entry name" value="Leucine zipper domain"/>
    <property type="match status" value="1"/>
</dbReference>
<dbReference type="FunFam" id="1.20.5.170:FF:000025">
    <property type="entry name" value="nuclear factor interleukin-3-regulated protein-like"/>
    <property type="match status" value="1"/>
</dbReference>
<keyword evidence="5" id="KW-0804">Transcription</keyword>
<dbReference type="CDD" id="cd14695">
    <property type="entry name" value="bZIP_HLF"/>
    <property type="match status" value="1"/>
</dbReference>
<protein>
    <submittedName>
        <fullName evidence="10">BZIP domain-containing protein</fullName>
    </submittedName>
</protein>
<dbReference type="Pfam" id="PF07716">
    <property type="entry name" value="bZIP_2"/>
    <property type="match status" value="1"/>
</dbReference>
<evidence type="ECO:0000313" key="10">
    <source>
        <dbReference type="WBParaSite" id="PSAMB.scaffold716size42884.g8302.t1"/>
    </source>
</evidence>
<comment type="subcellular location">
    <subcellularLocation>
        <location evidence="1">Nucleus</location>
    </subcellularLocation>
</comment>
<evidence type="ECO:0000256" key="3">
    <source>
        <dbReference type="ARBA" id="ARBA00023015"/>
    </source>
</evidence>
<dbReference type="PANTHER" id="PTHR11988">
    <property type="entry name" value="THYROTROPH EMBRYONIC FACTOR RELATED"/>
    <property type="match status" value="1"/>
</dbReference>
<feature type="domain" description="BZIP" evidence="8">
    <location>
        <begin position="160"/>
        <end position="216"/>
    </location>
</feature>
<feature type="compositionally biased region" description="Polar residues" evidence="7">
    <location>
        <begin position="134"/>
        <end position="145"/>
    </location>
</feature>
<feature type="region of interest" description="Disordered" evidence="7">
    <location>
        <begin position="17"/>
        <end position="44"/>
    </location>
</feature>
<organism evidence="9 10">
    <name type="scientific">Plectus sambesii</name>
    <dbReference type="NCBI Taxonomy" id="2011161"/>
    <lineage>
        <taxon>Eukaryota</taxon>
        <taxon>Metazoa</taxon>
        <taxon>Ecdysozoa</taxon>
        <taxon>Nematoda</taxon>
        <taxon>Chromadorea</taxon>
        <taxon>Plectida</taxon>
        <taxon>Plectina</taxon>
        <taxon>Plectoidea</taxon>
        <taxon>Plectidae</taxon>
        <taxon>Plectus</taxon>
    </lineage>
</organism>
<sequence>MAAEAIDFSVKTSRLSAMSASHTSPGSSPQLPSSTSSPCADAIPSPTAPTAAAFPSLHQFDLSAALAMMRSPGGFNLMPQSHSFASPIGTFPNLAHAASLGFGSVPEMGFSPTTSIALSTLNKRRRLSRPISPAKSTAGSLSPASPQRKLAEAIPEEKKDSAYWERRRKNNDAAKRSRDIRRQKEEQIAMRAAFLEQENLKLKAQVAVLKNETAKLHLMMFSNAHRNLHDGFKSSVAH</sequence>
<dbReference type="PROSITE" id="PS50217">
    <property type="entry name" value="BZIP"/>
    <property type="match status" value="1"/>
</dbReference>
<dbReference type="SMART" id="SM00338">
    <property type="entry name" value="BRLZ"/>
    <property type="match status" value="1"/>
</dbReference>
<dbReference type="InterPro" id="IPR046347">
    <property type="entry name" value="bZIP_sf"/>
</dbReference>
<evidence type="ECO:0000256" key="7">
    <source>
        <dbReference type="SAM" id="MobiDB-lite"/>
    </source>
</evidence>
<dbReference type="AlphaFoldDB" id="A0A914X9U9"/>
<dbReference type="Proteomes" id="UP000887566">
    <property type="component" value="Unplaced"/>
</dbReference>
<feature type="compositionally biased region" description="Basic and acidic residues" evidence="7">
    <location>
        <begin position="149"/>
        <end position="181"/>
    </location>
</feature>
<comment type="similarity">
    <text evidence="2">Belongs to the bZIP family. NFIL3 subfamily.</text>
</comment>
<keyword evidence="4" id="KW-0238">DNA-binding</keyword>
<keyword evidence="9" id="KW-1185">Reference proteome</keyword>
<dbReference type="WBParaSite" id="PSAMB.scaffold716size42884.g8302.t1">
    <property type="protein sequence ID" value="PSAMB.scaffold716size42884.g8302.t1"/>
    <property type="gene ID" value="PSAMB.scaffold716size42884.g8302"/>
</dbReference>
<accession>A0A914X9U9</accession>
<keyword evidence="3" id="KW-0805">Transcription regulation</keyword>
<dbReference type="GO" id="GO:0000978">
    <property type="term" value="F:RNA polymerase II cis-regulatory region sequence-specific DNA binding"/>
    <property type="evidence" value="ECO:0007669"/>
    <property type="project" value="TreeGrafter"/>
</dbReference>
<dbReference type="InterPro" id="IPR004827">
    <property type="entry name" value="bZIP"/>
</dbReference>
<keyword evidence="6" id="KW-0539">Nucleus</keyword>
<dbReference type="InterPro" id="IPR040223">
    <property type="entry name" value="PAR_bZIP"/>
</dbReference>
<reference evidence="10" key="1">
    <citation type="submission" date="2022-11" db="UniProtKB">
        <authorList>
            <consortium name="WormBaseParasite"/>
        </authorList>
    </citation>
    <scope>IDENTIFICATION</scope>
</reference>
<dbReference type="PANTHER" id="PTHR11988:SF56">
    <property type="entry name" value="TRANSCRIPTION FACTOR CES-2"/>
    <property type="match status" value="1"/>
</dbReference>
<evidence type="ECO:0000256" key="4">
    <source>
        <dbReference type="ARBA" id="ARBA00023125"/>
    </source>
</evidence>
<name>A0A914X9U9_9BILA</name>